<evidence type="ECO:0000259" key="6">
    <source>
        <dbReference type="PROSITE" id="PS50011"/>
    </source>
</evidence>
<protein>
    <recommendedName>
        <fullName evidence="10">Non-specific serine/threonine protein kinase</fullName>
    </recommendedName>
</protein>
<feature type="domain" description="Protein kinase" evidence="6">
    <location>
        <begin position="80"/>
        <end position="353"/>
    </location>
</feature>
<dbReference type="InterPro" id="IPR011009">
    <property type="entry name" value="Kinase-like_dom_sf"/>
</dbReference>
<evidence type="ECO:0000256" key="1">
    <source>
        <dbReference type="ARBA" id="ARBA00022527"/>
    </source>
</evidence>
<dbReference type="Gene3D" id="1.10.510.10">
    <property type="entry name" value="Transferase(Phosphotransferase) domain 1"/>
    <property type="match status" value="1"/>
</dbReference>
<dbReference type="AlphaFoldDB" id="A0AB34J3B5"/>
<name>A0AB34J3B5_PRYPA</name>
<evidence type="ECO:0000256" key="5">
    <source>
        <dbReference type="ARBA" id="ARBA00022840"/>
    </source>
</evidence>
<keyword evidence="1" id="KW-0723">Serine/threonine-protein kinase</keyword>
<sequence length="459" mass="50692">MRSLLDLWAEGPLQRHFVAKWASSAAPDALLASSSVEPRAEPNESVMRSMGVDEFLASSEGAAMRSTIASAHRPATASFFPVSIPFAKGSFGTVHFTQHFETGQPFAMKRLSLLTTTLSKESRVWMEHRCLTSIRSRFLLNAFYAFVDAKHLVFVTRLMPGGTLSHSIRKQIGDSPATRFYLASIVLGLEALHSRSICYRDLKGRNVLLDARGHARLSDFGLCVDVSTRLATGTQGTKGHVAPEQYASRKKVDGEVGEGYGTSPDLWALGTLAYAFSVGKNPFKPQDKAVSDSSEVNAKIEARVLAGDYAMDVEPFTSSPELASLVRGLLTVDPRKRLGVMDGLASLKAHKYFQDVNWERLENGEIMAPLQPENFQLNKQDVKDINRALPDWTKVSDKNRSKFEFVDEQLMEESYARWLEQGAMAWIDAMGGLVLGKKGPSVLLDRNGRRGEQKCCVIV</sequence>
<evidence type="ECO:0000256" key="2">
    <source>
        <dbReference type="ARBA" id="ARBA00022679"/>
    </source>
</evidence>
<evidence type="ECO:0000256" key="4">
    <source>
        <dbReference type="ARBA" id="ARBA00022777"/>
    </source>
</evidence>
<dbReference type="SMART" id="SM00220">
    <property type="entry name" value="S_TKc"/>
    <property type="match status" value="1"/>
</dbReference>
<keyword evidence="3" id="KW-0547">Nucleotide-binding</keyword>
<evidence type="ECO:0000256" key="3">
    <source>
        <dbReference type="ARBA" id="ARBA00022741"/>
    </source>
</evidence>
<gene>
    <name evidence="8" type="ORF">AB1Y20_005273</name>
</gene>
<evidence type="ECO:0008006" key="10">
    <source>
        <dbReference type="Google" id="ProtNLM"/>
    </source>
</evidence>
<accession>A0AB34J3B5</accession>
<dbReference type="GO" id="GO:0004674">
    <property type="term" value="F:protein serine/threonine kinase activity"/>
    <property type="evidence" value="ECO:0007669"/>
    <property type="project" value="UniProtKB-KW"/>
</dbReference>
<keyword evidence="4" id="KW-0418">Kinase</keyword>
<dbReference type="Pfam" id="PF00069">
    <property type="entry name" value="Pkinase"/>
    <property type="match status" value="1"/>
</dbReference>
<dbReference type="PROSITE" id="PS50011">
    <property type="entry name" value="PROTEIN_KINASE_DOM"/>
    <property type="match status" value="1"/>
</dbReference>
<dbReference type="PROSITE" id="PS00108">
    <property type="entry name" value="PROTEIN_KINASE_ST"/>
    <property type="match status" value="1"/>
</dbReference>
<dbReference type="PANTHER" id="PTHR24355">
    <property type="entry name" value="G PROTEIN-COUPLED RECEPTOR KINASE/RIBOSOMAL PROTEIN S6 KINASE"/>
    <property type="match status" value="1"/>
</dbReference>
<dbReference type="InterPro" id="IPR000961">
    <property type="entry name" value="AGC-kinase_C"/>
</dbReference>
<dbReference type="SUPFAM" id="SSF56112">
    <property type="entry name" value="Protein kinase-like (PK-like)"/>
    <property type="match status" value="1"/>
</dbReference>
<evidence type="ECO:0000313" key="9">
    <source>
        <dbReference type="Proteomes" id="UP001515480"/>
    </source>
</evidence>
<evidence type="ECO:0000313" key="8">
    <source>
        <dbReference type="EMBL" id="KAL1511998.1"/>
    </source>
</evidence>
<keyword evidence="9" id="KW-1185">Reference proteome</keyword>
<dbReference type="EMBL" id="JBGBPQ010000013">
    <property type="protein sequence ID" value="KAL1511998.1"/>
    <property type="molecule type" value="Genomic_DNA"/>
</dbReference>
<feature type="domain" description="AGC-kinase C-terminal" evidence="7">
    <location>
        <begin position="354"/>
        <end position="415"/>
    </location>
</feature>
<dbReference type="Proteomes" id="UP001515480">
    <property type="component" value="Unassembled WGS sequence"/>
</dbReference>
<proteinExistence type="predicted"/>
<dbReference type="PROSITE" id="PS51285">
    <property type="entry name" value="AGC_KINASE_CTER"/>
    <property type="match status" value="1"/>
</dbReference>
<comment type="caution">
    <text evidence="8">The sequence shown here is derived from an EMBL/GenBank/DDBJ whole genome shotgun (WGS) entry which is preliminary data.</text>
</comment>
<keyword evidence="5" id="KW-0067">ATP-binding</keyword>
<reference evidence="8 9" key="1">
    <citation type="journal article" date="2024" name="Science">
        <title>Giant polyketide synthase enzymes in the biosynthesis of giant marine polyether toxins.</title>
        <authorList>
            <person name="Fallon T.R."/>
            <person name="Shende V.V."/>
            <person name="Wierzbicki I.H."/>
            <person name="Pendleton A.L."/>
            <person name="Watervoot N.F."/>
            <person name="Auber R.P."/>
            <person name="Gonzalez D.J."/>
            <person name="Wisecaver J.H."/>
            <person name="Moore B.S."/>
        </authorList>
    </citation>
    <scope>NUCLEOTIDE SEQUENCE [LARGE SCALE GENOMIC DNA]</scope>
    <source>
        <strain evidence="8 9">12B1</strain>
    </source>
</reference>
<dbReference type="PANTHER" id="PTHR24355:SF18">
    <property type="entry name" value="G PROTEIN-COUPLED RECEPTOR KINASE"/>
    <property type="match status" value="1"/>
</dbReference>
<dbReference type="InterPro" id="IPR008271">
    <property type="entry name" value="Ser/Thr_kinase_AS"/>
</dbReference>
<dbReference type="GO" id="GO:0005524">
    <property type="term" value="F:ATP binding"/>
    <property type="evidence" value="ECO:0007669"/>
    <property type="project" value="UniProtKB-KW"/>
</dbReference>
<keyword evidence="2" id="KW-0808">Transferase</keyword>
<dbReference type="InterPro" id="IPR000719">
    <property type="entry name" value="Prot_kinase_dom"/>
</dbReference>
<organism evidence="8 9">
    <name type="scientific">Prymnesium parvum</name>
    <name type="common">Toxic golden alga</name>
    <dbReference type="NCBI Taxonomy" id="97485"/>
    <lineage>
        <taxon>Eukaryota</taxon>
        <taxon>Haptista</taxon>
        <taxon>Haptophyta</taxon>
        <taxon>Prymnesiophyceae</taxon>
        <taxon>Prymnesiales</taxon>
        <taxon>Prymnesiaceae</taxon>
        <taxon>Prymnesium</taxon>
    </lineage>
</organism>
<evidence type="ECO:0000259" key="7">
    <source>
        <dbReference type="PROSITE" id="PS51285"/>
    </source>
</evidence>
<dbReference type="Gene3D" id="3.30.200.20">
    <property type="entry name" value="Phosphorylase Kinase, domain 1"/>
    <property type="match status" value="1"/>
</dbReference>